<dbReference type="PANTHER" id="PTHR43227:SF7">
    <property type="entry name" value="ARABINOOLIGOSACCHARIDES TRANSPORT SYSTEM PERMEASE PROTEIN ARAP"/>
    <property type="match status" value="1"/>
</dbReference>
<accession>A0A081BS75</accession>
<dbReference type="GO" id="GO:0005886">
    <property type="term" value="C:plasma membrane"/>
    <property type="evidence" value="ECO:0007669"/>
    <property type="project" value="UniProtKB-SubCell"/>
</dbReference>
<dbReference type="SUPFAM" id="SSF161098">
    <property type="entry name" value="MetI-like"/>
    <property type="match status" value="1"/>
</dbReference>
<feature type="transmembrane region" description="Helical" evidence="7">
    <location>
        <begin position="12"/>
        <end position="33"/>
    </location>
</feature>
<dbReference type="HOGENOM" id="CLU_016047_0_2_0"/>
<dbReference type="PROSITE" id="PS50928">
    <property type="entry name" value="ABC_TM1"/>
    <property type="match status" value="1"/>
</dbReference>
<dbReference type="CDD" id="cd06261">
    <property type="entry name" value="TM_PBP2"/>
    <property type="match status" value="1"/>
</dbReference>
<feature type="transmembrane region" description="Helical" evidence="7">
    <location>
        <begin position="74"/>
        <end position="94"/>
    </location>
</feature>
<keyword evidence="10" id="KW-1185">Reference proteome</keyword>
<feature type="transmembrane region" description="Helical" evidence="7">
    <location>
        <begin position="106"/>
        <end position="127"/>
    </location>
</feature>
<dbReference type="InterPro" id="IPR050809">
    <property type="entry name" value="UgpAE/MalFG_permease"/>
</dbReference>
<name>A0A081BS75_9BACT</name>
<evidence type="ECO:0000256" key="5">
    <source>
        <dbReference type="ARBA" id="ARBA00022989"/>
    </source>
</evidence>
<evidence type="ECO:0000259" key="8">
    <source>
        <dbReference type="PROSITE" id="PS50928"/>
    </source>
</evidence>
<dbReference type="InterPro" id="IPR000515">
    <property type="entry name" value="MetI-like"/>
</dbReference>
<evidence type="ECO:0000256" key="1">
    <source>
        <dbReference type="ARBA" id="ARBA00004651"/>
    </source>
</evidence>
<sequence>MKQNPLYSQKVAPYIFVLPFIITFTLFFLYPIISTLTMSFQKVLPGEVTFIGLKNFRRLDNAHFYAALWNSARYTFWTLVVLIPFPMLLAVLLNSKPMPFRNIFKASLFMPILTSTIVAGTIFRLLFSEMDTGFANSILHFWGAQSIPWLRKSGTAMFLLVLLCSWRWMGVNMLYYLAGLQGIPSELYEAASIDGANSWLQFKHITFPLLKPVSIYVLTISIYGGFRMFEESYVYWPANSPGDIGLTIVAYLYQRGIQFNEMGMASAIGVVLLAIVLTLNLIQFVLTGAFKKEKE</sequence>
<dbReference type="GO" id="GO:0055085">
    <property type="term" value="P:transmembrane transport"/>
    <property type="evidence" value="ECO:0007669"/>
    <property type="project" value="InterPro"/>
</dbReference>
<evidence type="ECO:0000256" key="6">
    <source>
        <dbReference type="ARBA" id="ARBA00023136"/>
    </source>
</evidence>
<dbReference type="InterPro" id="IPR035906">
    <property type="entry name" value="MetI-like_sf"/>
</dbReference>
<evidence type="ECO:0000256" key="3">
    <source>
        <dbReference type="ARBA" id="ARBA00022475"/>
    </source>
</evidence>
<feature type="transmembrane region" description="Helical" evidence="7">
    <location>
        <begin position="205"/>
        <end position="226"/>
    </location>
</feature>
<feature type="transmembrane region" description="Helical" evidence="7">
    <location>
        <begin position="265"/>
        <end position="290"/>
    </location>
</feature>
<evidence type="ECO:0000256" key="2">
    <source>
        <dbReference type="ARBA" id="ARBA00022448"/>
    </source>
</evidence>
<feature type="transmembrane region" description="Helical" evidence="7">
    <location>
        <begin position="157"/>
        <end position="178"/>
    </location>
</feature>
<keyword evidence="5 7" id="KW-1133">Transmembrane helix</keyword>
<organism evidence="9">
    <name type="scientific">Candidatus Moduliflexus flocculans</name>
    <dbReference type="NCBI Taxonomy" id="1499966"/>
    <lineage>
        <taxon>Bacteria</taxon>
        <taxon>Candidatus Moduliflexota</taxon>
        <taxon>Candidatus Moduliflexia</taxon>
        <taxon>Candidatus Moduliflexales</taxon>
        <taxon>Candidatus Moduliflexaceae</taxon>
    </lineage>
</organism>
<keyword evidence="3" id="KW-1003">Cell membrane</keyword>
<gene>
    <name evidence="9" type="ORF">U14_05535</name>
</gene>
<dbReference type="Gene3D" id="1.10.3720.10">
    <property type="entry name" value="MetI-like"/>
    <property type="match status" value="1"/>
</dbReference>
<keyword evidence="6 7" id="KW-0472">Membrane</keyword>
<reference evidence="9" key="1">
    <citation type="journal article" date="2015" name="PeerJ">
        <title>First genomic representation of candidate bacterial phylum KSB3 points to enhanced environmental sensing as a trigger of wastewater bulking.</title>
        <authorList>
            <person name="Sekiguchi Y."/>
            <person name="Ohashi A."/>
            <person name="Parks D.H."/>
            <person name="Yamauchi T."/>
            <person name="Tyson G.W."/>
            <person name="Hugenholtz P."/>
        </authorList>
    </citation>
    <scope>NUCLEOTIDE SEQUENCE [LARGE SCALE GENOMIC DNA]</scope>
</reference>
<keyword evidence="2 7" id="KW-0813">Transport</keyword>
<keyword evidence="4 7" id="KW-0812">Transmembrane</keyword>
<dbReference type="Pfam" id="PF00528">
    <property type="entry name" value="BPD_transp_1"/>
    <property type="match status" value="1"/>
</dbReference>
<evidence type="ECO:0000256" key="4">
    <source>
        <dbReference type="ARBA" id="ARBA00022692"/>
    </source>
</evidence>
<dbReference type="Proteomes" id="UP000030700">
    <property type="component" value="Unassembled WGS sequence"/>
</dbReference>
<dbReference type="STRING" id="1499966.U14_05535"/>
<dbReference type="EMBL" id="DF820461">
    <property type="protein sequence ID" value="GAK54256.1"/>
    <property type="molecule type" value="Genomic_DNA"/>
</dbReference>
<dbReference type="PANTHER" id="PTHR43227">
    <property type="entry name" value="BLL4140 PROTEIN"/>
    <property type="match status" value="1"/>
</dbReference>
<evidence type="ECO:0000313" key="9">
    <source>
        <dbReference type="EMBL" id="GAK54256.1"/>
    </source>
</evidence>
<comment type="subcellular location">
    <subcellularLocation>
        <location evidence="1 7">Cell membrane</location>
        <topology evidence="1 7">Multi-pass membrane protein</topology>
    </subcellularLocation>
</comment>
<evidence type="ECO:0000313" key="10">
    <source>
        <dbReference type="Proteomes" id="UP000030700"/>
    </source>
</evidence>
<proteinExistence type="inferred from homology"/>
<dbReference type="AlphaFoldDB" id="A0A081BS75"/>
<feature type="domain" description="ABC transmembrane type-1" evidence="8">
    <location>
        <begin position="68"/>
        <end position="283"/>
    </location>
</feature>
<evidence type="ECO:0000256" key="7">
    <source>
        <dbReference type="RuleBase" id="RU363032"/>
    </source>
</evidence>
<protein>
    <submittedName>
        <fullName evidence="9">AraP protein</fullName>
    </submittedName>
</protein>
<comment type="similarity">
    <text evidence="7">Belongs to the binding-protein-dependent transport system permease family.</text>
</comment>